<protein>
    <recommendedName>
        <fullName evidence="4">Citrate transporter-like domain-containing protein</fullName>
    </recommendedName>
</protein>
<accession>A0A255XVK0</accession>
<evidence type="ECO:0008006" key="4">
    <source>
        <dbReference type="Google" id="ProtNLM"/>
    </source>
</evidence>
<gene>
    <name evidence="2" type="ORF">CHR90_03490</name>
</gene>
<feature type="transmembrane region" description="Helical" evidence="1">
    <location>
        <begin position="295"/>
        <end position="319"/>
    </location>
</feature>
<evidence type="ECO:0000313" key="2">
    <source>
        <dbReference type="EMBL" id="OYQ21006.1"/>
    </source>
</evidence>
<keyword evidence="1" id="KW-0472">Membrane</keyword>
<feature type="transmembrane region" description="Helical" evidence="1">
    <location>
        <begin position="256"/>
        <end position="274"/>
    </location>
</feature>
<feature type="transmembrane region" description="Helical" evidence="1">
    <location>
        <begin position="161"/>
        <end position="184"/>
    </location>
</feature>
<proteinExistence type="predicted"/>
<keyword evidence="3" id="KW-1185">Reference proteome</keyword>
<feature type="transmembrane region" description="Helical" evidence="1">
    <location>
        <begin position="12"/>
        <end position="42"/>
    </location>
</feature>
<evidence type="ECO:0000256" key="1">
    <source>
        <dbReference type="SAM" id="Phobius"/>
    </source>
</evidence>
<feature type="transmembrane region" description="Helical" evidence="1">
    <location>
        <begin position="84"/>
        <end position="106"/>
    </location>
</feature>
<keyword evidence="1" id="KW-1133">Transmembrane helix</keyword>
<feature type="transmembrane region" description="Helical" evidence="1">
    <location>
        <begin position="227"/>
        <end position="250"/>
    </location>
</feature>
<feature type="transmembrane region" description="Helical" evidence="1">
    <location>
        <begin position="126"/>
        <end position="149"/>
    </location>
</feature>
<evidence type="ECO:0000313" key="3">
    <source>
        <dbReference type="Proteomes" id="UP000216361"/>
    </source>
</evidence>
<keyword evidence="1" id="KW-0812">Transmembrane</keyword>
<dbReference type="AlphaFoldDB" id="A0A255XVK0"/>
<feature type="transmembrane region" description="Helical" evidence="1">
    <location>
        <begin position="325"/>
        <end position="346"/>
    </location>
</feature>
<dbReference type="EMBL" id="NOXS01000025">
    <property type="protein sequence ID" value="OYQ21006.1"/>
    <property type="molecule type" value="Genomic_DNA"/>
</dbReference>
<comment type="caution">
    <text evidence="2">The sequence shown here is derived from an EMBL/GenBank/DDBJ whole genome shotgun (WGS) entry which is preliminary data.</text>
</comment>
<organism evidence="2 3">
    <name type="scientific">Elstera cyanobacteriorum</name>
    <dbReference type="NCBI Taxonomy" id="2022747"/>
    <lineage>
        <taxon>Bacteria</taxon>
        <taxon>Pseudomonadati</taxon>
        <taxon>Pseudomonadota</taxon>
        <taxon>Alphaproteobacteria</taxon>
        <taxon>Rhodospirillales</taxon>
        <taxon>Rhodospirillaceae</taxon>
        <taxon>Elstera</taxon>
    </lineage>
</organism>
<dbReference type="Proteomes" id="UP000216361">
    <property type="component" value="Unassembled WGS sequence"/>
</dbReference>
<feature type="transmembrane region" description="Helical" evidence="1">
    <location>
        <begin position="411"/>
        <end position="433"/>
    </location>
</feature>
<feature type="transmembrane region" description="Helical" evidence="1">
    <location>
        <begin position="54"/>
        <end position="77"/>
    </location>
</feature>
<feature type="transmembrane region" description="Helical" evidence="1">
    <location>
        <begin position="377"/>
        <end position="399"/>
    </location>
</feature>
<feature type="transmembrane region" description="Helical" evidence="1">
    <location>
        <begin position="196"/>
        <end position="215"/>
    </location>
</feature>
<name>A0A255XVK0_9PROT</name>
<reference evidence="2 3" key="1">
    <citation type="submission" date="2017-07" db="EMBL/GenBank/DDBJ databases">
        <title>Elstera cyanobacteriorum sp. nov., a novel bacterium isolated from cyanobacterial aggregates in a eutrophic lake.</title>
        <authorList>
            <person name="Cai H."/>
        </authorList>
    </citation>
    <scope>NUCLEOTIDE SEQUENCE [LARGE SCALE GENOMIC DNA]</scope>
    <source>
        <strain evidence="2 3">TH019</strain>
    </source>
</reference>
<sequence>MKDFCILLHRSLLALFILITLARAVGLTLPLPIAAALALLLLASALPLVKARTLLIAGVLTVACSGLVITGAPLGVIERGLGDALTFAAYLPVLQMLRVIVGELPAMARARDAFGALPQQGRDTGALVLATGLGSVLTTGAHALIAPLLPKDAPEPLRRQMALISLRGISFSAFWSPFAVSVAFGTQYMPETASAAHTLMGLGLAAVIFILAWRLEGGGSLTAGGRAVLPILPHCGLAAGATVALVAATGMNPLDAVVVATLPLGLAALLWQAPSSTIAVTRTVWSGLARGADEVLLITLALCLGRLIEASPGLIALAAPLVSGLPVPLILTAIFAAVIFGGLIGLHPMITSAVMIGVLRAGGGGLHPTLMMQAIQAAWGFAVTVSPSGVTLIVATMMFDVPHQRLVISRNILFVGLSSLCLIVMLSLINAGLRLS</sequence>